<dbReference type="OMA" id="CYVMCKK"/>
<organism evidence="11 12">
    <name type="scientific">Salvator merianae</name>
    <name type="common">Argentine black and white tegu</name>
    <name type="synonym">Tupinambis merianae</name>
    <dbReference type="NCBI Taxonomy" id="96440"/>
    <lineage>
        <taxon>Eukaryota</taxon>
        <taxon>Metazoa</taxon>
        <taxon>Chordata</taxon>
        <taxon>Craniata</taxon>
        <taxon>Vertebrata</taxon>
        <taxon>Euteleostomi</taxon>
        <taxon>Lepidosauria</taxon>
        <taxon>Squamata</taxon>
        <taxon>Bifurcata</taxon>
        <taxon>Unidentata</taxon>
        <taxon>Episquamata</taxon>
        <taxon>Laterata</taxon>
        <taxon>Teiioidea</taxon>
        <taxon>Teiidae</taxon>
        <taxon>Salvator</taxon>
    </lineage>
</organism>
<dbReference type="Ensembl" id="ENSSMRT00000008865.1">
    <property type="protein sequence ID" value="ENSSMRP00000007578.1"/>
    <property type="gene ID" value="ENSSMRG00000006087.1"/>
</dbReference>
<dbReference type="GeneTree" id="ENSGT00940000165703"/>
<evidence type="ECO:0000256" key="10">
    <source>
        <dbReference type="SAM" id="SignalP"/>
    </source>
</evidence>
<dbReference type="GO" id="GO:0005125">
    <property type="term" value="F:cytokine activity"/>
    <property type="evidence" value="ECO:0007669"/>
    <property type="project" value="TreeGrafter"/>
</dbReference>
<keyword evidence="5" id="KW-0272">Extracellular matrix</keyword>
<keyword evidence="4" id="KW-0964">Secreted</keyword>
<feature type="chain" id="PRO_5034882266" description="Protein Wnt" evidence="10">
    <location>
        <begin position="22"/>
        <end position="345"/>
    </location>
</feature>
<dbReference type="AlphaFoldDB" id="A0A8D0B9P8"/>
<evidence type="ECO:0000256" key="1">
    <source>
        <dbReference type="ARBA" id="ARBA00004498"/>
    </source>
</evidence>
<dbReference type="PRINTS" id="PR01349">
    <property type="entry name" value="WNTPROTEIN"/>
</dbReference>
<keyword evidence="7" id="KW-1015">Disulfide bond</keyword>
<accession>A0A8D0B9P8</accession>
<dbReference type="GO" id="GO:0060070">
    <property type="term" value="P:canonical Wnt signaling pathway"/>
    <property type="evidence" value="ECO:0007669"/>
    <property type="project" value="TreeGrafter"/>
</dbReference>
<evidence type="ECO:0000256" key="8">
    <source>
        <dbReference type="ARBA" id="ARBA00023288"/>
    </source>
</evidence>
<dbReference type="PANTHER" id="PTHR12027">
    <property type="entry name" value="WNT RELATED"/>
    <property type="match status" value="1"/>
</dbReference>
<keyword evidence="8" id="KW-0449">Lipoprotein</keyword>
<evidence type="ECO:0000313" key="12">
    <source>
        <dbReference type="Proteomes" id="UP000694421"/>
    </source>
</evidence>
<dbReference type="GO" id="GO:0030182">
    <property type="term" value="P:neuron differentiation"/>
    <property type="evidence" value="ECO:0007669"/>
    <property type="project" value="TreeGrafter"/>
</dbReference>
<keyword evidence="3 9" id="KW-0217">Developmental protein</keyword>
<evidence type="ECO:0000256" key="5">
    <source>
        <dbReference type="ARBA" id="ARBA00022530"/>
    </source>
</evidence>
<keyword evidence="6 9" id="KW-0879">Wnt signaling pathway</keyword>
<proteinExistence type="inferred from homology"/>
<sequence>MPSSGLRLVLLLLLLSQLGAAIQWLTAAAAAAAEKGGGAWGQQGPRPCAGLAGSLAQLCRRHREAMPCVARAAARTRFVCQETFARRRWNCSAPEALAAGTKESAFLYALAAAAVAHSIAQACAAGELPLCSCGAAPSEEPGPDFQWGGCGDNVHFGLQLGSAFADGPLKSSKAGVRAVRLMQLHNNAVGRQVLKDSMETKCLCHGVSGACSVKTCWKRLQDLSEIGLELKSKYLSATQVTYRHVGSRRQLVPKDAQSLKESELVYFIQSPNYCVKNPRLGSLGTQGRHCNRTSAGSDSCDLLCCGRGYNAYRESVEERCQCKYYWCCYVMCKKCQRTVQRYVCK</sequence>
<dbReference type="InterPro" id="IPR005817">
    <property type="entry name" value="Wnt"/>
</dbReference>
<reference evidence="11" key="2">
    <citation type="submission" date="2025-09" db="UniProtKB">
        <authorList>
            <consortium name="Ensembl"/>
        </authorList>
    </citation>
    <scope>IDENTIFICATION</scope>
</reference>
<dbReference type="Proteomes" id="UP000694421">
    <property type="component" value="Unplaced"/>
</dbReference>
<comment type="function">
    <text evidence="9">Ligand for members of the frizzled family of seven transmembrane receptors.</text>
</comment>
<dbReference type="GO" id="GO:0045165">
    <property type="term" value="P:cell fate commitment"/>
    <property type="evidence" value="ECO:0007669"/>
    <property type="project" value="TreeGrafter"/>
</dbReference>
<dbReference type="PANTHER" id="PTHR12027:SF34">
    <property type="entry name" value="PROTEIN WNT"/>
    <property type="match status" value="1"/>
</dbReference>
<dbReference type="InterPro" id="IPR043158">
    <property type="entry name" value="Wnt_C"/>
</dbReference>
<evidence type="ECO:0000256" key="4">
    <source>
        <dbReference type="ARBA" id="ARBA00022525"/>
    </source>
</evidence>
<evidence type="ECO:0000256" key="9">
    <source>
        <dbReference type="RuleBase" id="RU003500"/>
    </source>
</evidence>
<feature type="signal peptide" evidence="10">
    <location>
        <begin position="1"/>
        <end position="21"/>
    </location>
</feature>
<keyword evidence="10" id="KW-0732">Signal</keyword>
<dbReference type="Pfam" id="PF00110">
    <property type="entry name" value="wnt"/>
    <property type="match status" value="1"/>
</dbReference>
<dbReference type="CDD" id="cd19343">
    <property type="entry name" value="Wnt_Wnt11"/>
    <property type="match status" value="1"/>
</dbReference>
<dbReference type="Gene3D" id="3.30.2460.20">
    <property type="match status" value="1"/>
</dbReference>
<keyword evidence="12" id="KW-1185">Reference proteome</keyword>
<dbReference type="GO" id="GO:0005109">
    <property type="term" value="F:frizzled binding"/>
    <property type="evidence" value="ECO:0007669"/>
    <property type="project" value="TreeGrafter"/>
</dbReference>
<name>A0A8D0B9P8_SALMN</name>
<dbReference type="FunFam" id="3.30.2460.20:FF:000001">
    <property type="entry name" value="Wnt homolog"/>
    <property type="match status" value="1"/>
</dbReference>
<evidence type="ECO:0000256" key="3">
    <source>
        <dbReference type="ARBA" id="ARBA00022473"/>
    </source>
</evidence>
<evidence type="ECO:0000313" key="11">
    <source>
        <dbReference type="Ensembl" id="ENSSMRP00000007578.1"/>
    </source>
</evidence>
<comment type="similarity">
    <text evidence="2 9">Belongs to the Wnt family.</text>
</comment>
<comment type="subcellular location">
    <subcellularLocation>
        <location evidence="1 9">Secreted</location>
        <location evidence="1 9">Extracellular space</location>
        <location evidence="1 9">Extracellular matrix</location>
    </subcellularLocation>
</comment>
<dbReference type="GO" id="GO:0005615">
    <property type="term" value="C:extracellular space"/>
    <property type="evidence" value="ECO:0007669"/>
    <property type="project" value="TreeGrafter"/>
</dbReference>
<reference evidence="11" key="1">
    <citation type="submission" date="2025-08" db="UniProtKB">
        <authorList>
            <consortium name="Ensembl"/>
        </authorList>
    </citation>
    <scope>IDENTIFICATION</scope>
</reference>
<evidence type="ECO:0000256" key="6">
    <source>
        <dbReference type="ARBA" id="ARBA00022687"/>
    </source>
</evidence>
<evidence type="ECO:0000256" key="2">
    <source>
        <dbReference type="ARBA" id="ARBA00005683"/>
    </source>
</evidence>
<protein>
    <recommendedName>
        <fullName evidence="9">Protein Wnt</fullName>
    </recommendedName>
</protein>
<dbReference type="SMART" id="SM00097">
    <property type="entry name" value="WNT1"/>
    <property type="match status" value="1"/>
</dbReference>
<evidence type="ECO:0000256" key="7">
    <source>
        <dbReference type="ARBA" id="ARBA00023157"/>
    </source>
</evidence>